<dbReference type="AlphaFoldDB" id="A0A396J0J1"/>
<accession>A0A396J0J1</accession>
<gene>
    <name evidence="2" type="ORF">MtrunA17_Chr3g0133121</name>
</gene>
<evidence type="ECO:0000313" key="2">
    <source>
        <dbReference type="EMBL" id="RHN70213.1"/>
    </source>
</evidence>
<feature type="compositionally biased region" description="Basic and acidic residues" evidence="1">
    <location>
        <begin position="129"/>
        <end position="138"/>
    </location>
</feature>
<evidence type="ECO:0000256" key="1">
    <source>
        <dbReference type="SAM" id="MobiDB-lite"/>
    </source>
</evidence>
<organism evidence="2">
    <name type="scientific">Medicago truncatula</name>
    <name type="common">Barrel medic</name>
    <name type="synonym">Medicago tribuloides</name>
    <dbReference type="NCBI Taxonomy" id="3880"/>
    <lineage>
        <taxon>Eukaryota</taxon>
        <taxon>Viridiplantae</taxon>
        <taxon>Streptophyta</taxon>
        <taxon>Embryophyta</taxon>
        <taxon>Tracheophyta</taxon>
        <taxon>Spermatophyta</taxon>
        <taxon>Magnoliopsida</taxon>
        <taxon>eudicotyledons</taxon>
        <taxon>Gunneridae</taxon>
        <taxon>Pentapetalae</taxon>
        <taxon>rosids</taxon>
        <taxon>fabids</taxon>
        <taxon>Fabales</taxon>
        <taxon>Fabaceae</taxon>
        <taxon>Papilionoideae</taxon>
        <taxon>50 kb inversion clade</taxon>
        <taxon>NPAAA clade</taxon>
        <taxon>Hologalegina</taxon>
        <taxon>IRL clade</taxon>
        <taxon>Trifolieae</taxon>
        <taxon>Medicago</taxon>
    </lineage>
</organism>
<feature type="region of interest" description="Disordered" evidence="1">
    <location>
        <begin position="69"/>
        <end position="173"/>
    </location>
</feature>
<dbReference type="Proteomes" id="UP000265566">
    <property type="component" value="Chromosome 3"/>
</dbReference>
<reference evidence="2" key="1">
    <citation type="journal article" date="2018" name="Nat. Plants">
        <title>Whole-genome landscape of Medicago truncatula symbiotic genes.</title>
        <authorList>
            <person name="Pecrix Y."/>
            <person name="Gamas P."/>
            <person name="Carrere S."/>
        </authorList>
    </citation>
    <scope>NUCLEOTIDE SEQUENCE</scope>
    <source>
        <tissue evidence="2">Leaves</tissue>
    </source>
</reference>
<name>A0A396J0J1_MEDTR</name>
<dbReference type="Gramene" id="rna18770">
    <property type="protein sequence ID" value="RHN70213.1"/>
    <property type="gene ID" value="gene18770"/>
</dbReference>
<comment type="caution">
    <text evidence="2">The sequence shown here is derived from an EMBL/GenBank/DDBJ whole genome shotgun (WGS) entry which is preliminary data.</text>
</comment>
<dbReference type="EMBL" id="PSQE01000003">
    <property type="protein sequence ID" value="RHN70213.1"/>
    <property type="molecule type" value="Genomic_DNA"/>
</dbReference>
<feature type="compositionally biased region" description="Basic and acidic residues" evidence="1">
    <location>
        <begin position="88"/>
        <end position="122"/>
    </location>
</feature>
<protein>
    <submittedName>
        <fullName evidence="2">Uncharacterized protein</fullName>
    </submittedName>
</protein>
<feature type="compositionally biased region" description="Basic and acidic residues" evidence="1">
    <location>
        <begin position="146"/>
        <end position="173"/>
    </location>
</feature>
<proteinExistence type="predicted"/>
<sequence>MDDWNCRDRMPILVEQKVIPRESQSQHLYQTNSHQLVPTRDLVQRGANTSAFTKLTSRLNFLKVGRSQAVNELHNTDRGRESSNSSRNQDKGKGSERRGSDVINPEKGRVMDNSHSLSEKRSSKSKSHQNSEKLKKSDSQPGYHSEGWDQHPAYLERGRSEGHHQSYNVDKGR</sequence>